<dbReference type="EMBL" id="JANBOI010001802">
    <property type="protein sequence ID" value="KAJ1726063.1"/>
    <property type="molecule type" value="Genomic_DNA"/>
</dbReference>
<evidence type="ECO:0008006" key="3">
    <source>
        <dbReference type="Google" id="ProtNLM"/>
    </source>
</evidence>
<evidence type="ECO:0000313" key="1">
    <source>
        <dbReference type="EMBL" id="KAJ1726063.1"/>
    </source>
</evidence>
<dbReference type="OrthoDB" id="5583592at2759"/>
<gene>
    <name evidence="1" type="ORF">LPJ61_005446</name>
</gene>
<dbReference type="Proteomes" id="UP001143981">
    <property type="component" value="Unassembled WGS sequence"/>
</dbReference>
<comment type="caution">
    <text evidence="1">The sequence shown here is derived from an EMBL/GenBank/DDBJ whole genome shotgun (WGS) entry which is preliminary data.</text>
</comment>
<evidence type="ECO:0000313" key="2">
    <source>
        <dbReference type="Proteomes" id="UP001143981"/>
    </source>
</evidence>
<accession>A0A9W7Y6Q7</accession>
<sequence length="70" mass="8135">MAKFTPFNDRGLTYFSRVDGGSHACNFCGKKFKTFGQYELHWPKCTGVCREKPFKPFAMPLYPRFPSSFK</sequence>
<protein>
    <recommendedName>
        <fullName evidence="3">C2H2-type domain-containing protein</fullName>
    </recommendedName>
</protein>
<organism evidence="1 2">
    <name type="scientific">Coemansia biformis</name>
    <dbReference type="NCBI Taxonomy" id="1286918"/>
    <lineage>
        <taxon>Eukaryota</taxon>
        <taxon>Fungi</taxon>
        <taxon>Fungi incertae sedis</taxon>
        <taxon>Zoopagomycota</taxon>
        <taxon>Kickxellomycotina</taxon>
        <taxon>Kickxellomycetes</taxon>
        <taxon>Kickxellales</taxon>
        <taxon>Kickxellaceae</taxon>
        <taxon>Coemansia</taxon>
    </lineage>
</organism>
<proteinExistence type="predicted"/>
<dbReference type="AlphaFoldDB" id="A0A9W7Y6Q7"/>
<reference evidence="1" key="1">
    <citation type="submission" date="2022-07" db="EMBL/GenBank/DDBJ databases">
        <title>Phylogenomic reconstructions and comparative analyses of Kickxellomycotina fungi.</title>
        <authorList>
            <person name="Reynolds N.K."/>
            <person name="Stajich J.E."/>
            <person name="Barry K."/>
            <person name="Grigoriev I.V."/>
            <person name="Crous P."/>
            <person name="Smith M.E."/>
        </authorList>
    </citation>
    <scope>NUCLEOTIDE SEQUENCE</scope>
    <source>
        <strain evidence="1">BCRC 34381</strain>
    </source>
</reference>
<name>A0A9W7Y6Q7_9FUNG</name>
<keyword evidence="2" id="KW-1185">Reference proteome</keyword>